<evidence type="ECO:0000313" key="2">
    <source>
        <dbReference type="Proteomes" id="UP000823629"/>
    </source>
</evidence>
<protein>
    <submittedName>
        <fullName evidence="1">Uncharacterized protein</fullName>
    </submittedName>
</protein>
<name>A0A9D9D5X1_9BACL</name>
<feature type="non-terminal residue" evidence="1">
    <location>
        <position position="1"/>
    </location>
</feature>
<sequence length="70" mass="8283">IYMFTDGFAQAFDTLNIFSSLEMCLDSIHSKEDAQKVILEIKNRSYKDKDCNKYPRFKTIDDITFLMVKF</sequence>
<proteinExistence type="predicted"/>
<evidence type="ECO:0000313" key="1">
    <source>
        <dbReference type="EMBL" id="MBO8414005.1"/>
    </source>
</evidence>
<comment type="caution">
    <text evidence="1">The sequence shown here is derived from an EMBL/GenBank/DDBJ whole genome shotgun (WGS) entry which is preliminary data.</text>
</comment>
<dbReference type="EMBL" id="JADING010000018">
    <property type="protein sequence ID" value="MBO8414005.1"/>
    <property type="molecule type" value="Genomic_DNA"/>
</dbReference>
<reference evidence="1" key="1">
    <citation type="submission" date="2020-10" db="EMBL/GenBank/DDBJ databases">
        <authorList>
            <person name="Gilroy R."/>
        </authorList>
    </citation>
    <scope>NUCLEOTIDE SEQUENCE</scope>
    <source>
        <strain evidence="1">1748</strain>
    </source>
</reference>
<gene>
    <name evidence="1" type="ORF">IAC78_00775</name>
</gene>
<accession>A0A9D9D5X1</accession>
<reference evidence="1" key="2">
    <citation type="journal article" date="2021" name="PeerJ">
        <title>Extensive microbial diversity within the chicken gut microbiome revealed by metagenomics and culture.</title>
        <authorList>
            <person name="Gilroy R."/>
            <person name="Ravi A."/>
            <person name="Getino M."/>
            <person name="Pursley I."/>
            <person name="Horton D.L."/>
            <person name="Alikhan N.F."/>
            <person name="Baker D."/>
            <person name="Gharbi K."/>
            <person name="Hall N."/>
            <person name="Watson M."/>
            <person name="Adriaenssens E.M."/>
            <person name="Foster-Nyarko E."/>
            <person name="Jarju S."/>
            <person name="Secka A."/>
            <person name="Antonio M."/>
            <person name="Oren A."/>
            <person name="Chaudhuri R.R."/>
            <person name="La Ragione R."/>
            <person name="Hildebrand F."/>
            <person name="Pallen M.J."/>
        </authorList>
    </citation>
    <scope>NUCLEOTIDE SEQUENCE</scope>
    <source>
        <strain evidence="1">1748</strain>
    </source>
</reference>
<dbReference type="Proteomes" id="UP000823629">
    <property type="component" value="Unassembled WGS sequence"/>
</dbReference>
<dbReference type="AlphaFoldDB" id="A0A9D9D5X1"/>
<organism evidence="1 2">
    <name type="scientific">Candidatus Scatoplasma merdavium</name>
    <dbReference type="NCBI Taxonomy" id="2840932"/>
    <lineage>
        <taxon>Bacteria</taxon>
        <taxon>Bacillati</taxon>
        <taxon>Bacillota</taxon>
        <taxon>Bacilli</taxon>
        <taxon>Bacillales</taxon>
        <taxon>Candidatus Scatoplasma</taxon>
    </lineage>
</organism>